<keyword evidence="3" id="KW-1185">Reference proteome</keyword>
<dbReference type="RefSeq" id="WP_342715304.1">
    <property type="nucleotide sequence ID" value="NZ_FOFR01000023.1"/>
</dbReference>
<name>A0A1H9V132_9PSEU</name>
<sequence length="194" mass="21454">MLTDGAETTSPWTTRGFRTTTGKETRTHEQFYIASNRTYESYGKYLQSGPYWFSFPDKPNLVEHFPYQDGLVVSLWNTAFADNNTSRHPGEGLILPVDAHPAPLHNPAGGQWSSRISGYDAPFSLQKPDSFTLSFNGTPATIRGGGPQPVFDDTEKYWYAEQPSAGVKLPAVGVGLRVVRQSGTSMTVKLFKTK</sequence>
<dbReference type="STRING" id="402600.SAMN05216188_12369"/>
<dbReference type="EMBL" id="FOFR01000023">
    <property type="protein sequence ID" value="SES14987.1"/>
    <property type="molecule type" value="Genomic_DNA"/>
</dbReference>
<protein>
    <submittedName>
        <fullName evidence="2">Immune inhibitor A</fullName>
    </submittedName>
</protein>
<dbReference type="Proteomes" id="UP000199352">
    <property type="component" value="Unassembled WGS sequence"/>
</dbReference>
<organism evidence="2 3">
    <name type="scientific">Lentzea xinjiangensis</name>
    <dbReference type="NCBI Taxonomy" id="402600"/>
    <lineage>
        <taxon>Bacteria</taxon>
        <taxon>Bacillati</taxon>
        <taxon>Actinomycetota</taxon>
        <taxon>Actinomycetes</taxon>
        <taxon>Pseudonocardiales</taxon>
        <taxon>Pseudonocardiaceae</taxon>
        <taxon>Lentzea</taxon>
    </lineage>
</organism>
<evidence type="ECO:0000313" key="3">
    <source>
        <dbReference type="Proteomes" id="UP000199352"/>
    </source>
</evidence>
<evidence type="ECO:0000259" key="1">
    <source>
        <dbReference type="Pfam" id="PF20774"/>
    </source>
</evidence>
<reference evidence="3" key="1">
    <citation type="submission" date="2016-10" db="EMBL/GenBank/DDBJ databases">
        <authorList>
            <person name="Varghese N."/>
            <person name="Submissions S."/>
        </authorList>
    </citation>
    <scope>NUCLEOTIDE SEQUENCE [LARGE SCALE GENOMIC DNA]</scope>
    <source>
        <strain evidence="3">CGMCC 4.3525</strain>
    </source>
</reference>
<dbReference type="Pfam" id="PF20774">
    <property type="entry name" value="InhA-like_VEG"/>
    <property type="match status" value="1"/>
</dbReference>
<accession>A0A1H9V132</accession>
<feature type="domain" description="Immune inhibitor A-like metallopeptidase VEG" evidence="1">
    <location>
        <begin position="26"/>
        <end position="184"/>
    </location>
</feature>
<gene>
    <name evidence="2" type="ORF">SAMN05216188_12369</name>
</gene>
<dbReference type="InterPro" id="IPR048665">
    <property type="entry name" value="InhA-like_VEG"/>
</dbReference>
<evidence type="ECO:0000313" key="2">
    <source>
        <dbReference type="EMBL" id="SES14987.1"/>
    </source>
</evidence>
<proteinExistence type="predicted"/>
<dbReference type="AlphaFoldDB" id="A0A1H9V132"/>